<feature type="region of interest" description="Disordered" evidence="1">
    <location>
        <begin position="207"/>
        <end position="244"/>
    </location>
</feature>
<feature type="region of interest" description="Disordered" evidence="1">
    <location>
        <begin position="34"/>
        <end position="60"/>
    </location>
</feature>
<comment type="caution">
    <text evidence="2">The sequence shown here is derived from an EMBL/GenBank/DDBJ whole genome shotgun (WGS) entry which is preliminary data.</text>
</comment>
<keyword evidence="3" id="KW-1185">Reference proteome</keyword>
<name>A0A8K0NH66_9HYPO</name>
<dbReference type="AlphaFoldDB" id="A0A8K0NH66"/>
<sequence length="393" mass="43729">MRGSFRALEKPPSQSWLSAIMVCLGPFSSCFQGGSGSDQEKPASMVTNSQPQPYLAPRPVGLPESECQIAGWRTHKSNKKSFSSSRTSSTRRNRYCTDGPLRRPLISAPSNFRHVESGSYQLETKTLSSTQSSSSLVLNSDVFATRKDNSRPSELGIYLPDPQRTSSILPHFELPEIATPTPPPAYCGGRSRKVRCLSRQLSYSIQPLHAPRRQQDDSSSTTQEGDPPPRIPAKSKYRGRAHSTHEVDAIRERVASALIEVEYLQKRIDDVIERQSLYAIDLTLDGTDYKCTEAFYLGTAANSLIIFRAFKCEAEASANFDPQAQGSRFCDLSELTKVNLEPIKRNELKSAKGKHGFYQIVSGPPGRRSFESFDSISTWHTEDEVWSPGSRAR</sequence>
<reference evidence="2" key="1">
    <citation type="journal article" date="2020" name="bioRxiv">
        <title>Whole genome comparisons of ergot fungi reveals the divergence and evolution of species within the genus Claviceps are the result of varying mechanisms driving genome evolution and host range expansion.</title>
        <authorList>
            <person name="Wyka S.A."/>
            <person name="Mondo S.J."/>
            <person name="Liu M."/>
            <person name="Dettman J."/>
            <person name="Nalam V."/>
            <person name="Broders K.D."/>
        </authorList>
    </citation>
    <scope>NUCLEOTIDE SEQUENCE</scope>
    <source>
        <strain evidence="2">CCC 489</strain>
    </source>
</reference>
<gene>
    <name evidence="2" type="ORF">E4U42_004194</name>
</gene>
<accession>A0A8K0NH66</accession>
<evidence type="ECO:0000256" key="1">
    <source>
        <dbReference type="SAM" id="MobiDB-lite"/>
    </source>
</evidence>
<dbReference type="Proteomes" id="UP000811619">
    <property type="component" value="Unassembled WGS sequence"/>
</dbReference>
<feature type="region of interest" description="Disordered" evidence="1">
    <location>
        <begin position="75"/>
        <end position="100"/>
    </location>
</feature>
<proteinExistence type="predicted"/>
<organism evidence="2 3">
    <name type="scientific">Claviceps africana</name>
    <dbReference type="NCBI Taxonomy" id="83212"/>
    <lineage>
        <taxon>Eukaryota</taxon>
        <taxon>Fungi</taxon>
        <taxon>Dikarya</taxon>
        <taxon>Ascomycota</taxon>
        <taxon>Pezizomycotina</taxon>
        <taxon>Sordariomycetes</taxon>
        <taxon>Hypocreomycetidae</taxon>
        <taxon>Hypocreales</taxon>
        <taxon>Clavicipitaceae</taxon>
        <taxon>Claviceps</taxon>
    </lineage>
</organism>
<dbReference type="OrthoDB" id="3595619at2759"/>
<protein>
    <submittedName>
        <fullName evidence="2">Uncharacterized protein</fullName>
    </submittedName>
</protein>
<evidence type="ECO:0000313" key="2">
    <source>
        <dbReference type="EMBL" id="KAG5925538.1"/>
    </source>
</evidence>
<dbReference type="EMBL" id="SRPY01000362">
    <property type="protein sequence ID" value="KAG5925538.1"/>
    <property type="molecule type" value="Genomic_DNA"/>
</dbReference>
<evidence type="ECO:0000313" key="3">
    <source>
        <dbReference type="Proteomes" id="UP000811619"/>
    </source>
</evidence>
<feature type="compositionally biased region" description="Basic residues" evidence="1">
    <location>
        <begin position="233"/>
        <end position="242"/>
    </location>
</feature>